<dbReference type="SUPFAM" id="SSF54695">
    <property type="entry name" value="POZ domain"/>
    <property type="match status" value="1"/>
</dbReference>
<feature type="region of interest" description="Disordered" evidence="1">
    <location>
        <begin position="214"/>
        <end position="236"/>
    </location>
</feature>
<dbReference type="OrthoDB" id="1022638at2759"/>
<feature type="domain" description="BTB" evidence="2">
    <location>
        <begin position="24"/>
        <end position="91"/>
    </location>
</feature>
<dbReference type="EMBL" id="JAAAPX010000022">
    <property type="protein sequence ID" value="KAF4241143.1"/>
    <property type="molecule type" value="Genomic_DNA"/>
</dbReference>
<evidence type="ECO:0000259" key="2">
    <source>
        <dbReference type="PROSITE" id="PS50097"/>
    </source>
</evidence>
<dbReference type="Proteomes" id="UP000653565">
    <property type="component" value="Unassembled WGS sequence"/>
</dbReference>
<proteinExistence type="predicted"/>
<dbReference type="PANTHER" id="PTHR47843:SF2">
    <property type="entry name" value="BTB DOMAIN-CONTAINING PROTEIN"/>
    <property type="match status" value="1"/>
</dbReference>
<sequence length="236" mass="26770">MEAMSSKSIRTLKDEGSKLRGRTVDIVVGAQQEVFSVHERLVRASSSFFDKAMAGDWKESQQRTIHLPDDEPEIFALYVHWLYYGTLPVFCDESGLPGNSEYLNLVKAYVLGDKILDSRYQDAAIDAIVEKCQSKAQDGANWFPVGEVIRYAFDNTNESAPIRELLVDMYAIHGYRAWLEDWAEPASLPQPFLFKLASTLLDWRHGAKLTFQPSRYHAHRSDEGNSPKKPPSLAKE</sequence>
<reference evidence="3" key="1">
    <citation type="journal article" date="2020" name="bioRxiv">
        <title>Genomic and phenotypic heterogeneity of clinical isolates of the human pathogens Aspergillus fumigatus, Aspergillus lentulus and Aspergillus fumigatiaffinis.</title>
        <authorList>
            <person name="dos Santos R.A.C."/>
            <person name="Steenwyk J.L."/>
            <person name="Rivero-Menendez O."/>
            <person name="Mead M.E."/>
            <person name="Silva L.P."/>
            <person name="Bastos R.W."/>
            <person name="Alastruey-Izquierdo A."/>
            <person name="Goldman G.H."/>
            <person name="Rokas A."/>
        </authorList>
    </citation>
    <scope>NUCLEOTIDE SEQUENCE</scope>
    <source>
        <strain evidence="3">CNM-CM6805</strain>
    </source>
</reference>
<dbReference type="InterPro" id="IPR000210">
    <property type="entry name" value="BTB/POZ_dom"/>
</dbReference>
<dbReference type="Gene3D" id="3.30.710.10">
    <property type="entry name" value="Potassium Channel Kv1.1, Chain A"/>
    <property type="match status" value="1"/>
</dbReference>
<protein>
    <recommendedName>
        <fullName evidence="2">BTB domain-containing protein</fullName>
    </recommendedName>
</protein>
<evidence type="ECO:0000256" key="1">
    <source>
        <dbReference type="SAM" id="MobiDB-lite"/>
    </source>
</evidence>
<dbReference type="InterPro" id="IPR011333">
    <property type="entry name" value="SKP1/BTB/POZ_sf"/>
</dbReference>
<dbReference type="Pfam" id="PF00651">
    <property type="entry name" value="BTB"/>
    <property type="match status" value="1"/>
</dbReference>
<evidence type="ECO:0000313" key="4">
    <source>
        <dbReference type="Proteomes" id="UP000653565"/>
    </source>
</evidence>
<name>A0A8H4HC80_9EURO</name>
<dbReference type="AlphaFoldDB" id="A0A8H4HC80"/>
<dbReference type="PROSITE" id="PS50097">
    <property type="entry name" value="BTB"/>
    <property type="match status" value="1"/>
</dbReference>
<gene>
    <name evidence="3" type="ORF">CNMCM6805_004303</name>
</gene>
<organism evidence="3 4">
    <name type="scientific">Aspergillus fumigatiaffinis</name>
    <dbReference type="NCBI Taxonomy" id="340414"/>
    <lineage>
        <taxon>Eukaryota</taxon>
        <taxon>Fungi</taxon>
        <taxon>Dikarya</taxon>
        <taxon>Ascomycota</taxon>
        <taxon>Pezizomycotina</taxon>
        <taxon>Eurotiomycetes</taxon>
        <taxon>Eurotiomycetidae</taxon>
        <taxon>Eurotiales</taxon>
        <taxon>Aspergillaceae</taxon>
        <taxon>Aspergillus</taxon>
        <taxon>Aspergillus subgen. Fumigati</taxon>
    </lineage>
</organism>
<keyword evidence="4" id="KW-1185">Reference proteome</keyword>
<dbReference type="CDD" id="cd18186">
    <property type="entry name" value="BTB_POZ_ZBTB_KLHL-like"/>
    <property type="match status" value="1"/>
</dbReference>
<reference evidence="3" key="2">
    <citation type="submission" date="2020-04" db="EMBL/GenBank/DDBJ databases">
        <authorList>
            <person name="Santos R.A.C."/>
            <person name="Steenwyk J.L."/>
            <person name="Rivero-Menendez O."/>
            <person name="Mead M.E."/>
            <person name="Silva L.P."/>
            <person name="Bastos R.W."/>
            <person name="Alastruey-Izquierdo A."/>
            <person name="Goldman G.H."/>
            <person name="Rokas A."/>
        </authorList>
    </citation>
    <scope>NUCLEOTIDE SEQUENCE</scope>
    <source>
        <strain evidence="3">CNM-CM6805</strain>
    </source>
</reference>
<accession>A0A8H4HC80</accession>
<evidence type="ECO:0000313" key="3">
    <source>
        <dbReference type="EMBL" id="KAF4241143.1"/>
    </source>
</evidence>
<comment type="caution">
    <text evidence="3">The sequence shown here is derived from an EMBL/GenBank/DDBJ whole genome shotgun (WGS) entry which is preliminary data.</text>
</comment>
<dbReference type="PANTHER" id="PTHR47843">
    <property type="entry name" value="BTB DOMAIN-CONTAINING PROTEIN-RELATED"/>
    <property type="match status" value="1"/>
</dbReference>